<proteinExistence type="predicted"/>
<reference evidence="1 2" key="2">
    <citation type="submission" date="2010-03" db="EMBL/GenBank/DDBJ databases">
        <authorList>
            <person name="Pajon A."/>
        </authorList>
    </citation>
    <scope>NUCLEOTIDE SEQUENCE [LARGE SCALE GENOMIC DNA]</scope>
    <source>
        <strain evidence="1 2">SSC/2</strain>
    </source>
</reference>
<sequence length="83" mass="9621">MLEQKIVTGGEIALYDEIGRIGQNRWGGSFYEEFLPELRGQRGVKVYTEMESNDDVIGAIIFALLQRQQRCSLGRRHIWMMNT</sequence>
<organism evidence="1 2">
    <name type="scientific">Anaerostipes hadrus</name>
    <dbReference type="NCBI Taxonomy" id="649756"/>
    <lineage>
        <taxon>Bacteria</taxon>
        <taxon>Bacillati</taxon>
        <taxon>Bacillota</taxon>
        <taxon>Clostridia</taxon>
        <taxon>Lachnospirales</taxon>
        <taxon>Lachnospiraceae</taxon>
        <taxon>Anaerostipes</taxon>
    </lineage>
</organism>
<reference evidence="1 2" key="1">
    <citation type="submission" date="2010-03" db="EMBL/GenBank/DDBJ databases">
        <title>The genome sequence of Clostridiales sp. SSC/2.</title>
        <authorList>
            <consortium name="metaHIT consortium -- http://www.metahit.eu/"/>
            <person name="Pajon A."/>
            <person name="Turner K."/>
            <person name="Parkhill J."/>
            <person name="Duncan S."/>
            <person name="Flint H."/>
        </authorList>
    </citation>
    <scope>NUCLEOTIDE SEQUENCE [LARGE SCALE GENOMIC DNA]</scope>
    <source>
        <strain evidence="1 2">SSC/2</strain>
    </source>
</reference>
<dbReference type="EMBL" id="FP929061">
    <property type="protein sequence ID" value="CBL39789.1"/>
    <property type="molecule type" value="Genomic_DNA"/>
</dbReference>
<gene>
    <name evidence="1" type="ORF">CL2_30190</name>
</gene>
<evidence type="ECO:0000313" key="2">
    <source>
        <dbReference type="Proteomes" id="UP000008960"/>
    </source>
</evidence>
<dbReference type="AlphaFoldDB" id="D4MWM3"/>
<dbReference type="Proteomes" id="UP000008960">
    <property type="component" value="Chromosome"/>
</dbReference>
<evidence type="ECO:0000313" key="1">
    <source>
        <dbReference type="EMBL" id="CBL39789.1"/>
    </source>
</evidence>
<dbReference type="KEGG" id="bprl:CL2_30190"/>
<accession>D4MWM3</accession>
<protein>
    <submittedName>
        <fullName evidence="1">Uncharacterized protein</fullName>
    </submittedName>
</protein>
<name>D4MWM3_ANAHA</name>